<dbReference type="InterPro" id="IPR027417">
    <property type="entry name" value="P-loop_NTPase"/>
</dbReference>
<dbReference type="GO" id="GO:0016787">
    <property type="term" value="F:hydrolase activity"/>
    <property type="evidence" value="ECO:0007669"/>
    <property type="project" value="UniProtKB-KW"/>
</dbReference>
<dbReference type="CDD" id="cd17920">
    <property type="entry name" value="DEXHc_RecQ"/>
    <property type="match status" value="1"/>
</dbReference>
<organism evidence="15 16">
    <name type="scientific">Soonwooa buanensis</name>
    <dbReference type="NCBI Taxonomy" id="619805"/>
    <lineage>
        <taxon>Bacteria</taxon>
        <taxon>Pseudomonadati</taxon>
        <taxon>Bacteroidota</taxon>
        <taxon>Flavobacteriia</taxon>
        <taxon>Flavobacteriales</taxon>
        <taxon>Weeksellaceae</taxon>
        <taxon>Chryseobacterium group</taxon>
        <taxon>Soonwooa</taxon>
    </lineage>
</organism>
<dbReference type="GO" id="GO:0003677">
    <property type="term" value="F:DNA binding"/>
    <property type="evidence" value="ECO:0007669"/>
    <property type="project" value="UniProtKB-KW"/>
</dbReference>
<dbReference type="Pfam" id="PF16124">
    <property type="entry name" value="RecQ_Zn_bind"/>
    <property type="match status" value="1"/>
</dbReference>
<dbReference type="GO" id="GO:0005524">
    <property type="term" value="F:ATP binding"/>
    <property type="evidence" value="ECO:0007669"/>
    <property type="project" value="UniProtKB-KW"/>
</dbReference>
<dbReference type="SMART" id="SM00490">
    <property type="entry name" value="HELICc"/>
    <property type="match status" value="1"/>
</dbReference>
<evidence type="ECO:0000256" key="6">
    <source>
        <dbReference type="ARBA" id="ARBA00022840"/>
    </source>
</evidence>
<dbReference type="GO" id="GO:0005737">
    <property type="term" value="C:cytoplasm"/>
    <property type="evidence" value="ECO:0007669"/>
    <property type="project" value="TreeGrafter"/>
</dbReference>
<keyword evidence="7" id="KW-0238">DNA-binding</keyword>
<sequence length="633" mass="73801">MKTEVQLSQLLHEQLQRFWGYSEFREDQEAIITSVINGKDALALLPTGGGKSLCYQLPAIILEGTCLVISPLLALIKDQVDALENLGIEAEFISSELDDGEVEEVFNRCIEGFTKVLYVSPERLKNQEFLRRIPEINISFIAVDEAHCISEWGQDFRPSYQNIKFFREEFKKVPMLALTATATPEVVEEIVTKLSLKKINIFKQSFERDNLNIICQNITDKYQKIKDFLSQNKTAGIIYTRTRKEAEDLTYFLKNSGFDNVNFYHAGLSRQDKERLQKQWQNSHSRVLISTNAFGMGIDKDNVRFIMHLSPSSSIENYYQEIGRAGRDGEESIAYLFWNQQELNEFDAILKNQIPSKEEYQSILRYLYSIYQIAEHDLPEPMFTLKLDRIKSLSKASRAKIVNVLNFLHNQELIYYKNSWSPSSIESLVNGQDIELLPSKDAHFLELLFRNIAGLASGKVHFSERAFCEKNHFDIKLFRERLEDLQKAGHIQYFDGANHAIRFLKPRDENRLFGYYWKLFSEIQENKLQKWKQMKFYVTTQDYCRMKLVLRYFGEKNADECGKCDYCQKKAPAGSNSLTNDILLQLTYQPRTLNELVAILKIHSRETILEILIFLLDLRRIKMLNYKTYTINS</sequence>
<keyword evidence="16" id="KW-1185">Reference proteome</keyword>
<evidence type="ECO:0000256" key="3">
    <source>
        <dbReference type="ARBA" id="ARBA00022741"/>
    </source>
</evidence>
<protein>
    <recommendedName>
        <fullName evidence="11">ATP-dependent DNA helicase RecQ</fullName>
        <ecNumber evidence="10">5.6.2.4</ecNumber>
    </recommendedName>
    <alternativeName>
        <fullName evidence="12">DNA 3'-5' helicase RecQ</fullName>
    </alternativeName>
</protein>
<evidence type="ECO:0000259" key="14">
    <source>
        <dbReference type="PROSITE" id="PS51194"/>
    </source>
</evidence>
<dbReference type="Pfam" id="PF00270">
    <property type="entry name" value="DEAD"/>
    <property type="match status" value="1"/>
</dbReference>
<name>A0A1T5GQ13_9FLAO</name>
<dbReference type="SMART" id="SM00487">
    <property type="entry name" value="DEXDc"/>
    <property type="match status" value="1"/>
</dbReference>
<comment type="catalytic activity">
    <reaction evidence="9">
        <text>Couples ATP hydrolysis with the unwinding of duplex DNA by translocating in the 3'-5' direction.</text>
        <dbReference type="EC" id="5.6.2.4"/>
    </reaction>
</comment>
<dbReference type="InterPro" id="IPR014001">
    <property type="entry name" value="Helicase_ATP-bd"/>
</dbReference>
<dbReference type="GO" id="GO:0006310">
    <property type="term" value="P:DNA recombination"/>
    <property type="evidence" value="ECO:0007669"/>
    <property type="project" value="InterPro"/>
</dbReference>
<dbReference type="PROSITE" id="PS51192">
    <property type="entry name" value="HELICASE_ATP_BIND_1"/>
    <property type="match status" value="1"/>
</dbReference>
<keyword evidence="4" id="KW-0378">Hydrolase</keyword>
<dbReference type="EC" id="5.6.2.4" evidence="10"/>
<evidence type="ECO:0000256" key="5">
    <source>
        <dbReference type="ARBA" id="ARBA00022806"/>
    </source>
</evidence>
<dbReference type="OrthoDB" id="9763310at2"/>
<dbReference type="PANTHER" id="PTHR13710:SF105">
    <property type="entry name" value="ATP-DEPENDENT DNA HELICASE Q1"/>
    <property type="match status" value="1"/>
</dbReference>
<evidence type="ECO:0000256" key="2">
    <source>
        <dbReference type="ARBA" id="ARBA00022723"/>
    </source>
</evidence>
<dbReference type="InterPro" id="IPR011545">
    <property type="entry name" value="DEAD/DEAH_box_helicase_dom"/>
</dbReference>
<keyword evidence="6" id="KW-0067">ATP-binding</keyword>
<dbReference type="PANTHER" id="PTHR13710">
    <property type="entry name" value="DNA HELICASE RECQ FAMILY MEMBER"/>
    <property type="match status" value="1"/>
</dbReference>
<dbReference type="GO" id="GO:0009378">
    <property type="term" value="F:four-way junction helicase activity"/>
    <property type="evidence" value="ECO:0007669"/>
    <property type="project" value="TreeGrafter"/>
</dbReference>
<dbReference type="InterPro" id="IPR032284">
    <property type="entry name" value="RecQ_Zn-bd"/>
</dbReference>
<evidence type="ECO:0000256" key="12">
    <source>
        <dbReference type="ARBA" id="ARBA00044550"/>
    </source>
</evidence>
<gene>
    <name evidence="15" type="ORF">SAMN05660477_03044</name>
</gene>
<evidence type="ECO:0000256" key="11">
    <source>
        <dbReference type="ARBA" id="ARBA00044535"/>
    </source>
</evidence>
<dbReference type="SUPFAM" id="SSF52540">
    <property type="entry name" value="P-loop containing nucleoside triphosphate hydrolases"/>
    <property type="match status" value="1"/>
</dbReference>
<dbReference type="STRING" id="619805.SAMN05660477_03044"/>
<evidence type="ECO:0000259" key="13">
    <source>
        <dbReference type="PROSITE" id="PS51192"/>
    </source>
</evidence>
<dbReference type="EMBL" id="FUYZ01000015">
    <property type="protein sequence ID" value="SKC10522.1"/>
    <property type="molecule type" value="Genomic_DNA"/>
</dbReference>
<evidence type="ECO:0000256" key="7">
    <source>
        <dbReference type="ARBA" id="ARBA00023125"/>
    </source>
</evidence>
<dbReference type="Gene3D" id="3.40.50.300">
    <property type="entry name" value="P-loop containing nucleotide triphosphate hydrolases"/>
    <property type="match status" value="2"/>
</dbReference>
<dbReference type="GO" id="GO:0006281">
    <property type="term" value="P:DNA repair"/>
    <property type="evidence" value="ECO:0007669"/>
    <property type="project" value="TreeGrafter"/>
</dbReference>
<evidence type="ECO:0000256" key="4">
    <source>
        <dbReference type="ARBA" id="ARBA00022801"/>
    </source>
</evidence>
<evidence type="ECO:0000256" key="8">
    <source>
        <dbReference type="ARBA" id="ARBA00023235"/>
    </source>
</evidence>
<keyword evidence="3" id="KW-0547">Nucleotide-binding</keyword>
<dbReference type="InterPro" id="IPR004589">
    <property type="entry name" value="DNA_helicase_ATP-dep_RecQ"/>
</dbReference>
<comment type="similarity">
    <text evidence="1">Belongs to the helicase family. RecQ subfamily.</text>
</comment>
<keyword evidence="8" id="KW-0413">Isomerase</keyword>
<dbReference type="AlphaFoldDB" id="A0A1T5GQ13"/>
<dbReference type="RefSeq" id="WP_079668258.1">
    <property type="nucleotide sequence ID" value="NZ_FUYZ01000015.1"/>
</dbReference>
<dbReference type="GO" id="GO:0043590">
    <property type="term" value="C:bacterial nucleoid"/>
    <property type="evidence" value="ECO:0007669"/>
    <property type="project" value="TreeGrafter"/>
</dbReference>
<evidence type="ECO:0000256" key="1">
    <source>
        <dbReference type="ARBA" id="ARBA00005446"/>
    </source>
</evidence>
<evidence type="ECO:0000313" key="16">
    <source>
        <dbReference type="Proteomes" id="UP000191112"/>
    </source>
</evidence>
<dbReference type="PROSITE" id="PS51194">
    <property type="entry name" value="HELICASE_CTER"/>
    <property type="match status" value="1"/>
</dbReference>
<dbReference type="GO" id="GO:0030894">
    <property type="term" value="C:replisome"/>
    <property type="evidence" value="ECO:0007669"/>
    <property type="project" value="TreeGrafter"/>
</dbReference>
<dbReference type="GO" id="GO:0046872">
    <property type="term" value="F:metal ion binding"/>
    <property type="evidence" value="ECO:0007669"/>
    <property type="project" value="UniProtKB-KW"/>
</dbReference>
<accession>A0A1T5GQ13</accession>
<dbReference type="Proteomes" id="UP000191112">
    <property type="component" value="Unassembled WGS sequence"/>
</dbReference>
<dbReference type="FunFam" id="3.40.50.300:FF:000296">
    <property type="entry name" value="ATP-dependent DNA helicase RecQ"/>
    <property type="match status" value="1"/>
</dbReference>
<evidence type="ECO:0000256" key="9">
    <source>
        <dbReference type="ARBA" id="ARBA00034617"/>
    </source>
</evidence>
<keyword evidence="2" id="KW-0479">Metal-binding</keyword>
<dbReference type="InterPro" id="IPR036388">
    <property type="entry name" value="WH-like_DNA-bd_sf"/>
</dbReference>
<dbReference type="Pfam" id="PF00271">
    <property type="entry name" value="Helicase_C"/>
    <property type="match status" value="1"/>
</dbReference>
<dbReference type="Gene3D" id="1.10.10.10">
    <property type="entry name" value="Winged helix-like DNA-binding domain superfamily/Winged helix DNA-binding domain"/>
    <property type="match status" value="1"/>
</dbReference>
<keyword evidence="5 15" id="KW-0347">Helicase</keyword>
<dbReference type="NCBIfam" id="TIGR00614">
    <property type="entry name" value="recQ_fam"/>
    <property type="match status" value="1"/>
</dbReference>
<evidence type="ECO:0000256" key="10">
    <source>
        <dbReference type="ARBA" id="ARBA00034808"/>
    </source>
</evidence>
<feature type="domain" description="Helicase C-terminal" evidence="14">
    <location>
        <begin position="217"/>
        <end position="386"/>
    </location>
</feature>
<feature type="domain" description="Helicase ATP-binding" evidence="13">
    <location>
        <begin position="32"/>
        <end position="200"/>
    </location>
</feature>
<dbReference type="InterPro" id="IPR001650">
    <property type="entry name" value="Helicase_C-like"/>
</dbReference>
<reference evidence="15 16" key="1">
    <citation type="submission" date="2017-02" db="EMBL/GenBank/DDBJ databases">
        <authorList>
            <person name="Peterson S.W."/>
        </authorList>
    </citation>
    <scope>NUCLEOTIDE SEQUENCE [LARGE SCALE GENOMIC DNA]</scope>
    <source>
        <strain evidence="15 16">DSM 22323</strain>
    </source>
</reference>
<evidence type="ECO:0000313" key="15">
    <source>
        <dbReference type="EMBL" id="SKC10522.1"/>
    </source>
</evidence>
<proteinExistence type="inferred from homology"/>
<dbReference type="GO" id="GO:0043138">
    <property type="term" value="F:3'-5' DNA helicase activity"/>
    <property type="evidence" value="ECO:0007669"/>
    <property type="project" value="UniProtKB-EC"/>
</dbReference>